<dbReference type="GO" id="GO:0005179">
    <property type="term" value="F:hormone activity"/>
    <property type="evidence" value="ECO:0007669"/>
    <property type="project" value="InterPro"/>
</dbReference>
<dbReference type="SMART" id="SM00078">
    <property type="entry name" value="IlGF"/>
    <property type="match status" value="1"/>
</dbReference>
<keyword evidence="4 6" id="KW-0732">Signal</keyword>
<evidence type="ECO:0000256" key="5">
    <source>
        <dbReference type="ARBA" id="ARBA00023157"/>
    </source>
</evidence>
<keyword evidence="5" id="KW-1015">Disulfide bond</keyword>
<evidence type="ECO:0000256" key="3">
    <source>
        <dbReference type="ARBA" id="ARBA00022685"/>
    </source>
</evidence>
<comment type="caution">
    <text evidence="8">The sequence shown here is derived from an EMBL/GenBank/DDBJ whole genome shotgun (WGS) entry which is preliminary data.</text>
</comment>
<dbReference type="InterPro" id="IPR022352">
    <property type="entry name" value="Ins/IGF/rlx"/>
</dbReference>
<sequence length="114" mass="13004">MKLAVCFVLLFATTMSRGDEQKVVKMRVCGGRLPEVLNFYCQFRKDNSVIKRQQDVGNAIIPVYDGVDYNWPWIRHSGAMTLKAKRDVEGIATECCVKSCYLEEITAYCPEDEV</sequence>
<dbReference type="SUPFAM" id="SSF56994">
    <property type="entry name" value="Insulin-like"/>
    <property type="match status" value="1"/>
</dbReference>
<dbReference type="Proteomes" id="UP000494106">
    <property type="component" value="Unassembled WGS sequence"/>
</dbReference>
<dbReference type="OrthoDB" id="10019596at2759"/>
<dbReference type="InterPro" id="IPR016179">
    <property type="entry name" value="Insulin-like"/>
</dbReference>
<dbReference type="InterPro" id="IPR036438">
    <property type="entry name" value="Insulin-like_sf"/>
</dbReference>
<evidence type="ECO:0000259" key="7">
    <source>
        <dbReference type="SMART" id="SM00078"/>
    </source>
</evidence>
<feature type="signal peptide" evidence="6">
    <location>
        <begin position="1"/>
        <end position="18"/>
    </location>
</feature>
<reference evidence="8 9" key="1">
    <citation type="submission" date="2020-04" db="EMBL/GenBank/DDBJ databases">
        <authorList>
            <person name="Wallbank WR R."/>
            <person name="Pardo Diaz C."/>
            <person name="Kozak K."/>
            <person name="Martin S."/>
            <person name="Jiggins C."/>
            <person name="Moest M."/>
            <person name="Warren A I."/>
            <person name="Byers J.R.P. K."/>
            <person name="Montejo-Kovacevich G."/>
            <person name="Yen C E."/>
        </authorList>
    </citation>
    <scope>NUCLEOTIDE SEQUENCE [LARGE SCALE GENOMIC DNA]</scope>
</reference>
<dbReference type="PANTHER" id="PTHR13647">
    <property type="entry name" value="INSULIN-LIKE PEPTIDE 2-RELATED"/>
    <property type="match status" value="1"/>
</dbReference>
<accession>A0A8S1BQN2</accession>
<protein>
    <recommendedName>
        <fullName evidence="7">Insulin-like domain-containing protein</fullName>
    </recommendedName>
</protein>
<dbReference type="PRINTS" id="PR00276">
    <property type="entry name" value="INSULINFAMLY"/>
</dbReference>
<evidence type="ECO:0000256" key="2">
    <source>
        <dbReference type="ARBA" id="ARBA00011207"/>
    </source>
</evidence>
<feature type="domain" description="Insulin-like" evidence="7">
    <location>
        <begin position="26"/>
        <end position="109"/>
    </location>
</feature>
<keyword evidence="9" id="KW-1185">Reference proteome</keyword>
<evidence type="ECO:0000313" key="9">
    <source>
        <dbReference type="Proteomes" id="UP000494106"/>
    </source>
</evidence>
<proteinExistence type="inferred from homology"/>
<feature type="chain" id="PRO_5035766183" description="Insulin-like domain-containing protein" evidence="6">
    <location>
        <begin position="19"/>
        <end position="114"/>
    </location>
</feature>
<evidence type="ECO:0000313" key="8">
    <source>
        <dbReference type="EMBL" id="CAB3261158.1"/>
    </source>
</evidence>
<organism evidence="8 9">
    <name type="scientific">Arctia plantaginis</name>
    <name type="common">Wood tiger moth</name>
    <name type="synonym">Phalaena plantaginis</name>
    <dbReference type="NCBI Taxonomy" id="874455"/>
    <lineage>
        <taxon>Eukaryota</taxon>
        <taxon>Metazoa</taxon>
        <taxon>Ecdysozoa</taxon>
        <taxon>Arthropoda</taxon>
        <taxon>Hexapoda</taxon>
        <taxon>Insecta</taxon>
        <taxon>Pterygota</taxon>
        <taxon>Neoptera</taxon>
        <taxon>Endopterygota</taxon>
        <taxon>Lepidoptera</taxon>
        <taxon>Glossata</taxon>
        <taxon>Ditrysia</taxon>
        <taxon>Noctuoidea</taxon>
        <taxon>Erebidae</taxon>
        <taxon>Arctiinae</taxon>
        <taxon>Arctia</taxon>
    </lineage>
</organism>
<dbReference type="AlphaFoldDB" id="A0A8S1BQN2"/>
<dbReference type="PANTHER" id="PTHR13647:SF4">
    <property type="entry name" value="INSULIN-LIKE PEPTIDE 1-RELATED"/>
    <property type="match status" value="1"/>
</dbReference>
<comment type="subunit">
    <text evidence="2">Heterodimer of a B chain and an A chain linked by two disulfide bonds.</text>
</comment>
<dbReference type="EMBL" id="CADEBC010000858">
    <property type="protein sequence ID" value="CAB3261158.1"/>
    <property type="molecule type" value="Genomic_DNA"/>
</dbReference>
<evidence type="ECO:0000256" key="1">
    <source>
        <dbReference type="ARBA" id="ARBA00009034"/>
    </source>
</evidence>
<keyword evidence="3" id="KW-0165">Cleavage on pair of basic residues</keyword>
<dbReference type="GO" id="GO:0005576">
    <property type="term" value="C:extracellular region"/>
    <property type="evidence" value="ECO:0007669"/>
    <property type="project" value="InterPro"/>
</dbReference>
<dbReference type="Pfam" id="PF00049">
    <property type="entry name" value="Insulin"/>
    <property type="match status" value="1"/>
</dbReference>
<evidence type="ECO:0000256" key="4">
    <source>
        <dbReference type="ARBA" id="ARBA00022729"/>
    </source>
</evidence>
<evidence type="ECO:0000256" key="6">
    <source>
        <dbReference type="SAM" id="SignalP"/>
    </source>
</evidence>
<dbReference type="Gene3D" id="1.10.100.10">
    <property type="entry name" value="Insulin-like"/>
    <property type="match status" value="1"/>
</dbReference>
<gene>
    <name evidence="8" type="ORF">APLA_LOCUS17676</name>
</gene>
<name>A0A8S1BQN2_ARCPL</name>
<comment type="similarity">
    <text evidence="1">Belongs to the insulin family.</text>
</comment>